<dbReference type="SUPFAM" id="SSF53335">
    <property type="entry name" value="S-adenosyl-L-methionine-dependent methyltransferases"/>
    <property type="match status" value="1"/>
</dbReference>
<keyword evidence="1" id="KW-0808">Transferase</keyword>
<evidence type="ECO:0000313" key="1">
    <source>
        <dbReference type="EMBL" id="MFD1952188.1"/>
    </source>
</evidence>
<evidence type="ECO:0000313" key="2">
    <source>
        <dbReference type="Proteomes" id="UP001597400"/>
    </source>
</evidence>
<sequence length="170" mass="17623">MTNVHALATRPHVATAPRAKLAVPGSKAAIHDPRWPRVAAQLASLRGAGRHAVRIVDADCGAGSLLLHAARHARALGFTAIECRGIDGSPALIGRARAAAARCVDPAIGLSFDLTDMIAALEAEQDFPADLVLWHGSPADHQRPEALAAVRAAGQVTIADHEPAAEQVAT</sequence>
<organism evidence="1 2">
    <name type="scientific">Sphingomonas arantia</name>
    <dbReference type="NCBI Taxonomy" id="1460676"/>
    <lineage>
        <taxon>Bacteria</taxon>
        <taxon>Pseudomonadati</taxon>
        <taxon>Pseudomonadota</taxon>
        <taxon>Alphaproteobacteria</taxon>
        <taxon>Sphingomonadales</taxon>
        <taxon>Sphingomonadaceae</taxon>
        <taxon>Sphingomonas</taxon>
    </lineage>
</organism>
<reference evidence="2" key="1">
    <citation type="journal article" date="2019" name="Int. J. Syst. Evol. Microbiol.">
        <title>The Global Catalogue of Microorganisms (GCM) 10K type strain sequencing project: providing services to taxonomists for standard genome sequencing and annotation.</title>
        <authorList>
            <consortium name="The Broad Institute Genomics Platform"/>
            <consortium name="The Broad Institute Genome Sequencing Center for Infectious Disease"/>
            <person name="Wu L."/>
            <person name="Ma J."/>
        </authorList>
    </citation>
    <scope>NUCLEOTIDE SEQUENCE [LARGE SCALE GENOMIC DNA]</scope>
    <source>
        <strain evidence="2">CGMCC 1.12702</strain>
    </source>
</reference>
<keyword evidence="1" id="KW-0489">Methyltransferase</keyword>
<dbReference type="Proteomes" id="UP001597400">
    <property type="component" value="Unassembled WGS sequence"/>
</dbReference>
<proteinExistence type="predicted"/>
<dbReference type="EMBL" id="JBHUGS010000005">
    <property type="protein sequence ID" value="MFD1952188.1"/>
    <property type="molecule type" value="Genomic_DNA"/>
</dbReference>
<dbReference type="Gene3D" id="3.40.50.150">
    <property type="entry name" value="Vaccinia Virus protein VP39"/>
    <property type="match status" value="1"/>
</dbReference>
<dbReference type="GO" id="GO:0032259">
    <property type="term" value="P:methylation"/>
    <property type="evidence" value="ECO:0007669"/>
    <property type="project" value="UniProtKB-KW"/>
</dbReference>
<gene>
    <name evidence="1" type="ORF">ACFSGX_15545</name>
</gene>
<accession>A0ABW4U1J8</accession>
<name>A0ABW4U1J8_9SPHN</name>
<protein>
    <submittedName>
        <fullName evidence="1">SAM-dependent methyltransferase</fullName>
    </submittedName>
</protein>
<keyword evidence="2" id="KW-1185">Reference proteome</keyword>
<comment type="caution">
    <text evidence="1">The sequence shown here is derived from an EMBL/GenBank/DDBJ whole genome shotgun (WGS) entry which is preliminary data.</text>
</comment>
<dbReference type="GO" id="GO:0008168">
    <property type="term" value="F:methyltransferase activity"/>
    <property type="evidence" value="ECO:0007669"/>
    <property type="project" value="UniProtKB-KW"/>
</dbReference>
<dbReference type="InterPro" id="IPR029063">
    <property type="entry name" value="SAM-dependent_MTases_sf"/>
</dbReference>